<evidence type="ECO:0000313" key="5">
    <source>
        <dbReference type="Proteomes" id="UP001500124"/>
    </source>
</evidence>
<keyword evidence="2" id="KW-0472">Membrane</keyword>
<feature type="transmembrane region" description="Helical" evidence="2">
    <location>
        <begin position="40"/>
        <end position="59"/>
    </location>
</feature>
<feature type="compositionally biased region" description="Polar residues" evidence="1">
    <location>
        <begin position="1"/>
        <end position="17"/>
    </location>
</feature>
<evidence type="ECO:0000259" key="3">
    <source>
        <dbReference type="Pfam" id="PF03779"/>
    </source>
</evidence>
<keyword evidence="2" id="KW-0812">Transmembrane</keyword>
<sequence length="162" mass="17383">MSYPHRSSSSDVGSTTHPEMMHSHPEMAEMRERLERTASSGPAIAVEGLILLTGLYAAISPWVVHFAIQPAITVNNLIVGLAIAAIGLGLALAPERMFRLSWALVPLGVWLFISPWVVTLTHSARAGIIWNNCWVGAITAALGLAAMGLTIGVARKGHKTRR</sequence>
<evidence type="ECO:0000313" key="4">
    <source>
        <dbReference type="EMBL" id="GAA5054954.1"/>
    </source>
</evidence>
<comment type="caution">
    <text evidence="4">The sequence shown here is derived from an EMBL/GenBank/DDBJ whole genome shotgun (WGS) entry which is preliminary data.</text>
</comment>
<dbReference type="Proteomes" id="UP001500124">
    <property type="component" value="Unassembled WGS sequence"/>
</dbReference>
<feature type="domain" description="SPW repeat-containing integral membrane" evidence="3">
    <location>
        <begin position="47"/>
        <end position="144"/>
    </location>
</feature>
<dbReference type="EMBL" id="BAABKC010000039">
    <property type="protein sequence ID" value="GAA5054954.1"/>
    <property type="molecule type" value="Genomic_DNA"/>
</dbReference>
<protein>
    <submittedName>
        <fullName evidence="4">SPW repeat protein</fullName>
    </submittedName>
</protein>
<reference evidence="5" key="1">
    <citation type="journal article" date="2019" name="Int. J. Syst. Evol. Microbiol.">
        <title>The Global Catalogue of Microorganisms (GCM) 10K type strain sequencing project: providing services to taxonomists for standard genome sequencing and annotation.</title>
        <authorList>
            <consortium name="The Broad Institute Genomics Platform"/>
            <consortium name="The Broad Institute Genome Sequencing Center for Infectious Disease"/>
            <person name="Wu L."/>
            <person name="Ma J."/>
        </authorList>
    </citation>
    <scope>NUCLEOTIDE SEQUENCE [LARGE SCALE GENOMIC DNA]</scope>
    <source>
        <strain evidence="5">JCM 18410</strain>
    </source>
</reference>
<keyword evidence="5" id="KW-1185">Reference proteome</keyword>
<organism evidence="4 5">
    <name type="scientific">Streptomyces similanensis</name>
    <dbReference type="NCBI Taxonomy" id="1274988"/>
    <lineage>
        <taxon>Bacteria</taxon>
        <taxon>Bacillati</taxon>
        <taxon>Actinomycetota</taxon>
        <taxon>Actinomycetes</taxon>
        <taxon>Kitasatosporales</taxon>
        <taxon>Streptomycetaceae</taxon>
        <taxon>Streptomyces</taxon>
    </lineage>
</organism>
<feature type="region of interest" description="Disordered" evidence="1">
    <location>
        <begin position="1"/>
        <end position="21"/>
    </location>
</feature>
<feature type="transmembrane region" description="Helical" evidence="2">
    <location>
        <begin position="129"/>
        <end position="154"/>
    </location>
</feature>
<keyword evidence="2" id="KW-1133">Transmembrane helix</keyword>
<feature type="transmembrane region" description="Helical" evidence="2">
    <location>
        <begin position="100"/>
        <end position="117"/>
    </location>
</feature>
<evidence type="ECO:0000256" key="1">
    <source>
        <dbReference type="SAM" id="MobiDB-lite"/>
    </source>
</evidence>
<accession>A0ABP9KE35</accession>
<dbReference type="Pfam" id="PF03779">
    <property type="entry name" value="SPW"/>
    <property type="match status" value="1"/>
</dbReference>
<gene>
    <name evidence="4" type="ORF">GCM10023336_26620</name>
</gene>
<name>A0ABP9KE35_9ACTN</name>
<dbReference type="RefSeq" id="WP_345668505.1">
    <property type="nucleotide sequence ID" value="NZ_BAABKC010000039.1"/>
</dbReference>
<feature type="transmembrane region" description="Helical" evidence="2">
    <location>
        <begin position="71"/>
        <end position="93"/>
    </location>
</feature>
<evidence type="ECO:0000256" key="2">
    <source>
        <dbReference type="SAM" id="Phobius"/>
    </source>
</evidence>
<dbReference type="InterPro" id="IPR005530">
    <property type="entry name" value="SPW"/>
</dbReference>
<proteinExistence type="predicted"/>